<evidence type="ECO:0000256" key="1">
    <source>
        <dbReference type="ARBA" id="ARBA00000085"/>
    </source>
</evidence>
<evidence type="ECO:0000256" key="4">
    <source>
        <dbReference type="ARBA" id="ARBA00022553"/>
    </source>
</evidence>
<dbReference type="SMART" id="SM00304">
    <property type="entry name" value="HAMP"/>
    <property type="match status" value="1"/>
</dbReference>
<accession>A0A1X0C001</accession>
<dbReference type="GO" id="GO:0016020">
    <property type="term" value="C:membrane"/>
    <property type="evidence" value="ECO:0007669"/>
    <property type="project" value="UniProtKB-SubCell"/>
</dbReference>
<feature type="region of interest" description="Disordered" evidence="12">
    <location>
        <begin position="664"/>
        <end position="753"/>
    </location>
</feature>
<evidence type="ECO:0000256" key="13">
    <source>
        <dbReference type="SAM" id="Phobius"/>
    </source>
</evidence>
<proteinExistence type="predicted"/>
<dbReference type="SUPFAM" id="SSF55874">
    <property type="entry name" value="ATPase domain of HSP90 chaperone/DNA topoisomerase II/histidine kinase"/>
    <property type="match status" value="1"/>
</dbReference>
<evidence type="ECO:0000256" key="10">
    <source>
        <dbReference type="ARBA" id="ARBA00022989"/>
    </source>
</evidence>
<keyword evidence="4" id="KW-0597">Phosphoprotein</keyword>
<dbReference type="GO" id="GO:0004673">
    <property type="term" value="F:protein histidine kinase activity"/>
    <property type="evidence" value="ECO:0007669"/>
    <property type="project" value="UniProtKB-EC"/>
</dbReference>
<dbReference type="SMART" id="SM00387">
    <property type="entry name" value="HATPase_c"/>
    <property type="match status" value="1"/>
</dbReference>
<feature type="compositionally biased region" description="Low complexity" evidence="12">
    <location>
        <begin position="696"/>
        <end position="714"/>
    </location>
</feature>
<dbReference type="Pfam" id="PF00672">
    <property type="entry name" value="HAMP"/>
    <property type="match status" value="1"/>
</dbReference>
<dbReference type="InterPro" id="IPR003660">
    <property type="entry name" value="HAMP_dom"/>
</dbReference>
<dbReference type="OrthoDB" id="4652229at2"/>
<keyword evidence="7" id="KW-0547">Nucleotide-binding</keyword>
<dbReference type="PANTHER" id="PTHR44936:SF9">
    <property type="entry name" value="SENSOR PROTEIN CREC"/>
    <property type="match status" value="1"/>
</dbReference>
<dbReference type="GO" id="GO:0005524">
    <property type="term" value="F:ATP binding"/>
    <property type="evidence" value="ECO:0007669"/>
    <property type="project" value="UniProtKB-KW"/>
</dbReference>
<evidence type="ECO:0000256" key="12">
    <source>
        <dbReference type="SAM" id="MobiDB-lite"/>
    </source>
</evidence>
<name>A0A1X0C001_MYCCF</name>
<evidence type="ECO:0000256" key="8">
    <source>
        <dbReference type="ARBA" id="ARBA00022777"/>
    </source>
</evidence>
<evidence type="ECO:0000256" key="7">
    <source>
        <dbReference type="ARBA" id="ARBA00022741"/>
    </source>
</evidence>
<feature type="transmembrane region" description="Helical" evidence="13">
    <location>
        <begin position="317"/>
        <end position="339"/>
    </location>
</feature>
<dbReference type="EC" id="2.7.13.3" evidence="3"/>
<gene>
    <name evidence="14" type="ORF">MCEL_21620</name>
</gene>
<dbReference type="EMBL" id="AP022591">
    <property type="protein sequence ID" value="BBY43867.1"/>
    <property type="molecule type" value="Genomic_DNA"/>
</dbReference>
<keyword evidence="11" id="KW-0902">Two-component regulatory system</keyword>
<comment type="catalytic activity">
    <reaction evidence="1">
        <text>ATP + protein L-histidine = ADP + protein N-phospho-L-histidine.</text>
        <dbReference type="EC" id="2.7.13.3"/>
    </reaction>
</comment>
<keyword evidence="6 13" id="KW-0812">Transmembrane</keyword>
<dbReference type="InterPro" id="IPR003594">
    <property type="entry name" value="HATPase_dom"/>
</dbReference>
<evidence type="ECO:0000256" key="5">
    <source>
        <dbReference type="ARBA" id="ARBA00022679"/>
    </source>
</evidence>
<dbReference type="RefSeq" id="WP_083000872.1">
    <property type="nucleotide sequence ID" value="NZ_AP022591.1"/>
</dbReference>
<dbReference type="InterPro" id="IPR050980">
    <property type="entry name" value="2C_sensor_his_kinase"/>
</dbReference>
<keyword evidence="5" id="KW-0808">Transferase</keyword>
<dbReference type="PANTHER" id="PTHR44936">
    <property type="entry name" value="SENSOR PROTEIN CREC"/>
    <property type="match status" value="1"/>
</dbReference>
<keyword evidence="10 13" id="KW-1133">Transmembrane helix</keyword>
<protein>
    <recommendedName>
        <fullName evidence="3">histidine kinase</fullName>
        <ecNumber evidence="3">2.7.13.3</ecNumber>
    </recommendedName>
</protein>
<dbReference type="PROSITE" id="PS50885">
    <property type="entry name" value="HAMP"/>
    <property type="match status" value="1"/>
</dbReference>
<evidence type="ECO:0000256" key="9">
    <source>
        <dbReference type="ARBA" id="ARBA00022840"/>
    </source>
</evidence>
<keyword evidence="15" id="KW-1185">Reference proteome</keyword>
<keyword evidence="13" id="KW-0472">Membrane</keyword>
<dbReference type="CDD" id="cd06225">
    <property type="entry name" value="HAMP"/>
    <property type="match status" value="1"/>
</dbReference>
<dbReference type="KEGG" id="mcee:MCEL_21620"/>
<dbReference type="AlphaFoldDB" id="A0A1X0C001"/>
<evidence type="ECO:0000313" key="15">
    <source>
        <dbReference type="Proteomes" id="UP000466431"/>
    </source>
</evidence>
<keyword evidence="8 14" id="KW-0418">Kinase</keyword>
<dbReference type="GO" id="GO:0000160">
    <property type="term" value="P:phosphorelay signal transduction system"/>
    <property type="evidence" value="ECO:0007669"/>
    <property type="project" value="UniProtKB-KW"/>
</dbReference>
<evidence type="ECO:0000256" key="11">
    <source>
        <dbReference type="ARBA" id="ARBA00023012"/>
    </source>
</evidence>
<comment type="subcellular location">
    <subcellularLocation>
        <location evidence="2">Membrane</location>
    </subcellularLocation>
</comment>
<feature type="compositionally biased region" description="Basic and acidic residues" evidence="12">
    <location>
        <begin position="871"/>
        <end position="884"/>
    </location>
</feature>
<feature type="region of interest" description="Disordered" evidence="12">
    <location>
        <begin position="861"/>
        <end position="884"/>
    </location>
</feature>
<feature type="compositionally biased region" description="Low complexity" evidence="12">
    <location>
        <begin position="741"/>
        <end position="753"/>
    </location>
</feature>
<dbReference type="InterPro" id="IPR005467">
    <property type="entry name" value="His_kinase_dom"/>
</dbReference>
<evidence type="ECO:0000313" key="14">
    <source>
        <dbReference type="EMBL" id="BBY43867.1"/>
    </source>
</evidence>
<dbReference type="Proteomes" id="UP000466431">
    <property type="component" value="Chromosome"/>
</dbReference>
<dbReference type="InterPro" id="IPR036890">
    <property type="entry name" value="HATPase_C_sf"/>
</dbReference>
<keyword evidence="9" id="KW-0067">ATP-binding</keyword>
<dbReference type="PROSITE" id="PS50109">
    <property type="entry name" value="HIS_KIN"/>
    <property type="match status" value="1"/>
</dbReference>
<evidence type="ECO:0000256" key="2">
    <source>
        <dbReference type="ARBA" id="ARBA00004370"/>
    </source>
</evidence>
<feature type="compositionally biased region" description="Basic and acidic residues" evidence="12">
    <location>
        <begin position="664"/>
        <end position="682"/>
    </location>
</feature>
<organism evidence="14 15">
    <name type="scientific">Mycolicibacterium celeriflavum</name>
    <name type="common">Mycobacterium celeriflavum</name>
    <dbReference type="NCBI Taxonomy" id="1249101"/>
    <lineage>
        <taxon>Bacteria</taxon>
        <taxon>Bacillati</taxon>
        <taxon>Actinomycetota</taxon>
        <taxon>Actinomycetes</taxon>
        <taxon>Mycobacteriales</taxon>
        <taxon>Mycobacteriaceae</taxon>
        <taxon>Mycolicibacterium</taxon>
    </lineage>
</organism>
<dbReference type="STRING" id="1249101.BST21_06275"/>
<reference evidence="14 15" key="1">
    <citation type="journal article" date="2019" name="Emerg. Microbes Infect.">
        <title>Comprehensive subspecies identification of 175 nontuberculous mycobacteria species based on 7547 genomic profiles.</title>
        <authorList>
            <person name="Matsumoto Y."/>
            <person name="Kinjo T."/>
            <person name="Motooka D."/>
            <person name="Nabeya D."/>
            <person name="Jung N."/>
            <person name="Uechi K."/>
            <person name="Horii T."/>
            <person name="Iida T."/>
            <person name="Fujita J."/>
            <person name="Nakamura S."/>
        </authorList>
    </citation>
    <scope>NUCLEOTIDE SEQUENCE [LARGE SCALE GENOMIC DNA]</scope>
    <source>
        <strain evidence="14 15">JCM 18439</strain>
    </source>
</reference>
<sequence>MSVFSQLKQSDGTLVDFERKPEPPVKRPSRWALANWPVRWKVFAIVLVPLILAGMFGGLRIYGSLTEESDLRRAAERTEMVPAIESYMAALEGAMLATSTGGDIQSALTRFDSSRRELQRRLDSTDVAPDVRQGVTTMIDDGQALVDKVTANSIGLRDTIQAYALLLLPAEDAVTGSVRVDDERIRAETLGLSRAIGARGQMTMQKLALTRGAELPEPELRTAVIALAGTEPSTLFGMSQVLGVGSPEAQKLQAEFVKRMALMTNPAVPLVNNPELLASVAVAEQIARQIIDRVTTAVTSAVQERADAQRTTSIRDAAIVGGAILLALIIVILVARTLVRPLRRLRDSALKVAHDDLTKEIERVRAGGEAPAITPIPVHTSEEVGQVAHAVDELHEQAVFLAAEQSRLQLQVGDMFETLSRRSRSLVDQQLSLIDRLERDEEDPERLESLFRLDHLAARMRRNGANLLVLSGAKVPREQAEPVPVSAVINAAASEVEDYTRVVTATVPDSEVTGAVAGDLVHLLAELLDNALRYSPPISQVRVSAVHTANGGLVIEVSDIGLGMTESDLRVANSRLQSGGEVDPYTARHMGLFVVGRLAAQHGLVVRLRSTVAGEPNSGTTAGVYVPAELLGRAGLPDQFSEPEYATPADAHAGIATALALDEDHRETGRDDGRAESEHLNGHSELPVSLLPQRNPGASGIAGPPAAVTPTPVAERPTDTSEFFSARAQPASDRTPEPEPSRAAAAESPQTAASDDAIYQSMLSEWLVDPTELANSEDLNWESVWDHGWSAAAAADEAPVTGVTDEGLPMRDPGARLVPGAAATGDEKVASAAELDAGVRTSSAGGPQRDPEAVRASISSHFGGVHAGRSHARETTGNRGTDTE</sequence>
<dbReference type="Gene3D" id="3.30.565.10">
    <property type="entry name" value="Histidine kinase-like ATPase, C-terminal domain"/>
    <property type="match status" value="1"/>
</dbReference>
<evidence type="ECO:0000256" key="6">
    <source>
        <dbReference type="ARBA" id="ARBA00022692"/>
    </source>
</evidence>
<dbReference type="Pfam" id="PF02518">
    <property type="entry name" value="HATPase_c"/>
    <property type="match status" value="1"/>
</dbReference>
<evidence type="ECO:0000256" key="3">
    <source>
        <dbReference type="ARBA" id="ARBA00012438"/>
    </source>
</evidence>
<dbReference type="Gene3D" id="6.10.340.10">
    <property type="match status" value="1"/>
</dbReference>
<feature type="transmembrane region" description="Helical" evidence="13">
    <location>
        <begin position="42"/>
        <end position="63"/>
    </location>
</feature>